<gene>
    <name evidence="1" type="ORF">EJ04DRAFT_230587</name>
</gene>
<comment type="caution">
    <text evidence="1">The sequence shown here is derived from an EMBL/GenBank/DDBJ whole genome shotgun (WGS) entry which is preliminary data.</text>
</comment>
<name>A0A9P4QVE3_9PLEO</name>
<protein>
    <submittedName>
        <fullName evidence="1">Uncharacterized protein</fullName>
    </submittedName>
</protein>
<reference evidence="1" key="1">
    <citation type="journal article" date="2020" name="Stud. Mycol.">
        <title>101 Dothideomycetes genomes: a test case for predicting lifestyles and emergence of pathogens.</title>
        <authorList>
            <person name="Haridas S."/>
            <person name="Albert R."/>
            <person name="Binder M."/>
            <person name="Bloem J."/>
            <person name="Labutti K."/>
            <person name="Salamov A."/>
            <person name="Andreopoulos B."/>
            <person name="Baker S."/>
            <person name="Barry K."/>
            <person name="Bills G."/>
            <person name="Bluhm B."/>
            <person name="Cannon C."/>
            <person name="Castanera R."/>
            <person name="Culley D."/>
            <person name="Daum C."/>
            <person name="Ezra D."/>
            <person name="Gonzalez J."/>
            <person name="Henrissat B."/>
            <person name="Kuo A."/>
            <person name="Liang C."/>
            <person name="Lipzen A."/>
            <person name="Lutzoni F."/>
            <person name="Magnuson J."/>
            <person name="Mondo S."/>
            <person name="Nolan M."/>
            <person name="Ohm R."/>
            <person name="Pangilinan J."/>
            <person name="Park H.-J."/>
            <person name="Ramirez L."/>
            <person name="Alfaro M."/>
            <person name="Sun H."/>
            <person name="Tritt A."/>
            <person name="Yoshinaga Y."/>
            <person name="Zwiers L.-H."/>
            <person name="Turgeon B."/>
            <person name="Goodwin S."/>
            <person name="Spatafora J."/>
            <person name="Crous P."/>
            <person name="Grigoriev I."/>
        </authorList>
    </citation>
    <scope>NUCLEOTIDE SEQUENCE</scope>
    <source>
        <strain evidence="1">CBS 125425</strain>
    </source>
</reference>
<evidence type="ECO:0000313" key="1">
    <source>
        <dbReference type="EMBL" id="KAF2734613.1"/>
    </source>
</evidence>
<proteinExistence type="predicted"/>
<dbReference type="EMBL" id="ML996145">
    <property type="protein sequence ID" value="KAF2734613.1"/>
    <property type="molecule type" value="Genomic_DNA"/>
</dbReference>
<organism evidence="1 2">
    <name type="scientific">Polyplosphaeria fusca</name>
    <dbReference type="NCBI Taxonomy" id="682080"/>
    <lineage>
        <taxon>Eukaryota</taxon>
        <taxon>Fungi</taxon>
        <taxon>Dikarya</taxon>
        <taxon>Ascomycota</taxon>
        <taxon>Pezizomycotina</taxon>
        <taxon>Dothideomycetes</taxon>
        <taxon>Pleosporomycetidae</taxon>
        <taxon>Pleosporales</taxon>
        <taxon>Tetraplosphaeriaceae</taxon>
        <taxon>Polyplosphaeria</taxon>
    </lineage>
</organism>
<evidence type="ECO:0000313" key="2">
    <source>
        <dbReference type="Proteomes" id="UP000799444"/>
    </source>
</evidence>
<sequence length="183" mass="20146">MYLLYFPASLRVTTYQAAKRTVTLSNPDDGTSSRPFLLPKKNPVQADCTVLLPSYRTTLHTYRTYVPYSSTKPQPPPTLSSLSCYPCVLNRQGQGCRGNGKRQVGRGDLFRPLHMQMLCVVRRFMGRVVWSGEEGCESSSRPWNASHCIDGGWAWRAGGGEGHNLGACVGDGRVEWSGEGNGT</sequence>
<accession>A0A9P4QVE3</accession>
<dbReference type="AlphaFoldDB" id="A0A9P4QVE3"/>
<keyword evidence="2" id="KW-1185">Reference proteome</keyword>
<dbReference type="Proteomes" id="UP000799444">
    <property type="component" value="Unassembled WGS sequence"/>
</dbReference>